<dbReference type="Pfam" id="PF05176">
    <property type="entry name" value="ATP-synt_10"/>
    <property type="match status" value="1"/>
</dbReference>
<dbReference type="STRING" id="58919.A0A316ZDN4"/>
<evidence type="ECO:0000256" key="1">
    <source>
        <dbReference type="SAM" id="MobiDB-lite"/>
    </source>
</evidence>
<keyword evidence="3" id="KW-1185">Reference proteome</keyword>
<sequence length="331" mass="35680">MQHLTSAARSACRVPAGAALARQQRLYSTPRDETPPHSPAPSSGESSLGKASASSAAASSSSSAAPAPAQAQAPKPDFSQSTSTAAAAANLQPLPFLSHPLGVPERPSNRKLTWSEVRSRALDRDRRLQVRQNIVKEATQGYFHDFHKLRSHGGKTWRAPGTLIRDDRSLYFPLMSGTRLADGKEIDTAQLLPGKVSIVAILTSAVSEEHTKSFYTAAFEAHGSHPAFQLVQINLQENRLKSVLVRMFLSSLRQKIAPPLAETYMLCAQSMDLQREAIGLHNKHVGYTYLVGPDGLIRWAGGAFAEPSEQQALVACTGVLLGRLDGAQSKK</sequence>
<feature type="region of interest" description="Disordered" evidence="1">
    <location>
        <begin position="21"/>
        <end position="85"/>
    </location>
</feature>
<dbReference type="OrthoDB" id="17089at2759"/>
<accession>A0A316ZDN4</accession>
<dbReference type="GO" id="GO:0005743">
    <property type="term" value="C:mitochondrial inner membrane"/>
    <property type="evidence" value="ECO:0007669"/>
    <property type="project" value="TreeGrafter"/>
</dbReference>
<name>A0A316ZDN4_9BASI</name>
<gene>
    <name evidence="2" type="ORF">FA09DRAFT_297088</name>
</gene>
<evidence type="ECO:0000313" key="3">
    <source>
        <dbReference type="Proteomes" id="UP000245946"/>
    </source>
</evidence>
<dbReference type="EMBL" id="KZ819292">
    <property type="protein sequence ID" value="PWN98343.1"/>
    <property type="molecule type" value="Genomic_DNA"/>
</dbReference>
<protein>
    <submittedName>
        <fullName evidence="2">Uncharacterized protein</fullName>
    </submittedName>
</protein>
<dbReference type="Proteomes" id="UP000245946">
    <property type="component" value="Unassembled WGS sequence"/>
</dbReference>
<feature type="compositionally biased region" description="Low complexity" evidence="1">
    <location>
        <begin position="41"/>
        <end position="85"/>
    </location>
</feature>
<proteinExistence type="predicted"/>
<evidence type="ECO:0000313" key="2">
    <source>
        <dbReference type="EMBL" id="PWN98343.1"/>
    </source>
</evidence>
<dbReference type="PANTHER" id="PTHR28106:SF1">
    <property type="entry name" value="MITOCHONDRIAL ATPASE COMPLEX SUBUNIT ATP10"/>
    <property type="match status" value="1"/>
</dbReference>
<dbReference type="AlphaFoldDB" id="A0A316ZDN4"/>
<dbReference type="RefSeq" id="XP_025598622.1">
    <property type="nucleotide sequence ID" value="XM_025740192.1"/>
</dbReference>
<dbReference type="GO" id="GO:0033615">
    <property type="term" value="P:mitochondrial proton-transporting ATP synthase complex assembly"/>
    <property type="evidence" value="ECO:0007669"/>
    <property type="project" value="TreeGrafter"/>
</dbReference>
<dbReference type="PANTHER" id="PTHR28106">
    <property type="entry name" value="MITOCHONDRIAL ATPASE COMPLEX SUBUNIT ATP10"/>
    <property type="match status" value="1"/>
</dbReference>
<dbReference type="GeneID" id="37267738"/>
<reference evidence="2 3" key="1">
    <citation type="journal article" date="2018" name="Mol. Biol. Evol.">
        <title>Broad Genomic Sampling Reveals a Smut Pathogenic Ancestry of the Fungal Clade Ustilaginomycotina.</title>
        <authorList>
            <person name="Kijpornyongpan T."/>
            <person name="Mondo S.J."/>
            <person name="Barry K."/>
            <person name="Sandor L."/>
            <person name="Lee J."/>
            <person name="Lipzen A."/>
            <person name="Pangilinan J."/>
            <person name="LaButti K."/>
            <person name="Hainaut M."/>
            <person name="Henrissat B."/>
            <person name="Grigoriev I.V."/>
            <person name="Spatafora J.W."/>
            <person name="Aime M.C."/>
        </authorList>
    </citation>
    <scope>NUCLEOTIDE SEQUENCE [LARGE SCALE GENOMIC DNA]</scope>
    <source>
        <strain evidence="2 3">MCA 4186</strain>
    </source>
</reference>
<dbReference type="InterPro" id="IPR007849">
    <property type="entry name" value="ATP10"/>
</dbReference>
<organism evidence="2 3">
    <name type="scientific">Tilletiopsis washingtonensis</name>
    <dbReference type="NCBI Taxonomy" id="58919"/>
    <lineage>
        <taxon>Eukaryota</taxon>
        <taxon>Fungi</taxon>
        <taxon>Dikarya</taxon>
        <taxon>Basidiomycota</taxon>
        <taxon>Ustilaginomycotina</taxon>
        <taxon>Exobasidiomycetes</taxon>
        <taxon>Entylomatales</taxon>
        <taxon>Entylomatales incertae sedis</taxon>
        <taxon>Tilletiopsis</taxon>
    </lineage>
</organism>